<dbReference type="GO" id="GO:0004853">
    <property type="term" value="F:uroporphyrinogen decarboxylase activity"/>
    <property type="evidence" value="ECO:0007669"/>
    <property type="project" value="UniProtKB-EC"/>
</dbReference>
<dbReference type="InterPro" id="IPR038071">
    <property type="entry name" value="UROD/MetE-like_sf"/>
</dbReference>
<comment type="pathway">
    <text evidence="2 14">Porphyrin-containing compound metabolism; protoporphyrin-IX biosynthesis; coproporphyrinogen-III from 5-aminolevulinate: step 4/4.</text>
</comment>
<comment type="similarity">
    <text evidence="3 15">Belongs to the uroporphyrinogen decarboxylase family.</text>
</comment>
<dbReference type="Pfam" id="PF01208">
    <property type="entry name" value="URO-D"/>
    <property type="match status" value="1"/>
</dbReference>
<dbReference type="PANTHER" id="PTHR21091">
    <property type="entry name" value="METHYLTETRAHYDROFOLATE:HOMOCYSTEINE METHYLTRANSFERASE RELATED"/>
    <property type="match status" value="1"/>
</dbReference>
<evidence type="ECO:0000256" key="11">
    <source>
        <dbReference type="ARBA" id="ARBA00048033"/>
    </source>
</evidence>
<dbReference type="GeneID" id="28848664"/>
<dbReference type="OrthoDB" id="339900at2759"/>
<keyword evidence="8" id="KW-0350">Heme biosynthesis</keyword>
<dbReference type="InterPro" id="IPR006361">
    <property type="entry name" value="Uroporphyrinogen_deCO2ase_HemE"/>
</dbReference>
<keyword evidence="6" id="KW-0963">Cytoplasm</keyword>
<evidence type="ECO:0000256" key="5">
    <source>
        <dbReference type="ARBA" id="ARBA00014308"/>
    </source>
</evidence>
<accession>A0A179FFU1</accession>
<dbReference type="EMBL" id="LSBJ02000005">
    <property type="protein sequence ID" value="OAQ64160.1"/>
    <property type="molecule type" value="Genomic_DNA"/>
</dbReference>
<evidence type="ECO:0000256" key="4">
    <source>
        <dbReference type="ARBA" id="ARBA00012288"/>
    </source>
</evidence>
<comment type="caution">
    <text evidence="19">The sequence shown here is derived from an EMBL/GenBank/DDBJ whole genome shotgun (WGS) entry which is preliminary data.</text>
</comment>
<comment type="catalytic activity">
    <reaction evidence="12">
        <text>uroporphyrinogen I + 4 H(+) = coproporphyrinogen I + 4 CO2</text>
        <dbReference type="Rhea" id="RHEA:31239"/>
        <dbReference type="ChEBI" id="CHEBI:15378"/>
        <dbReference type="ChEBI" id="CHEBI:16526"/>
        <dbReference type="ChEBI" id="CHEBI:62626"/>
        <dbReference type="ChEBI" id="CHEBI:62631"/>
    </reaction>
</comment>
<evidence type="ECO:0000259" key="18">
    <source>
        <dbReference type="PROSITE" id="PS00907"/>
    </source>
</evidence>
<evidence type="ECO:0000313" key="19">
    <source>
        <dbReference type="EMBL" id="OAQ64160.1"/>
    </source>
</evidence>
<feature type="region of interest" description="Disordered" evidence="16">
    <location>
        <begin position="1"/>
        <end position="44"/>
    </location>
</feature>
<dbReference type="HAMAP" id="MF_00218">
    <property type="entry name" value="URO_D"/>
    <property type="match status" value="1"/>
</dbReference>
<dbReference type="Proteomes" id="UP000078397">
    <property type="component" value="Unassembled WGS sequence"/>
</dbReference>
<evidence type="ECO:0000256" key="8">
    <source>
        <dbReference type="ARBA" id="ARBA00023133"/>
    </source>
</evidence>
<dbReference type="AlphaFoldDB" id="A0A179FFU1"/>
<dbReference type="GO" id="GO:0006782">
    <property type="term" value="P:protoporphyrinogen IX biosynthetic process"/>
    <property type="evidence" value="ECO:0007669"/>
    <property type="project" value="UniProtKB-UniPathway"/>
</dbReference>
<evidence type="ECO:0000256" key="12">
    <source>
        <dbReference type="ARBA" id="ARBA00052550"/>
    </source>
</evidence>
<evidence type="ECO:0000256" key="10">
    <source>
        <dbReference type="ARBA" id="ARBA00023244"/>
    </source>
</evidence>
<keyword evidence="9 14" id="KW-0456">Lyase</keyword>
<evidence type="ECO:0000256" key="9">
    <source>
        <dbReference type="ARBA" id="ARBA00023239"/>
    </source>
</evidence>
<protein>
    <recommendedName>
        <fullName evidence="5 14">Uroporphyrinogen decarboxylase</fullName>
        <ecNumber evidence="4 14">4.1.1.37</ecNumber>
    </recommendedName>
</protein>
<dbReference type="KEGG" id="pchm:VFPPC_05481"/>
<dbReference type="PANTHER" id="PTHR21091:SF169">
    <property type="entry name" value="UROPORPHYRINOGEN DECARBOXYLASE"/>
    <property type="match status" value="1"/>
</dbReference>
<dbReference type="RefSeq" id="XP_018141474.1">
    <property type="nucleotide sequence ID" value="XM_018284670.1"/>
</dbReference>
<feature type="domain" description="Uroporphyrinogen decarboxylase (URO-D)" evidence="18">
    <location>
        <begin position="225"/>
        <end position="241"/>
    </location>
</feature>
<evidence type="ECO:0000256" key="6">
    <source>
        <dbReference type="ARBA" id="ARBA00022490"/>
    </source>
</evidence>
<organism evidence="19 20">
    <name type="scientific">Pochonia chlamydosporia 170</name>
    <dbReference type="NCBI Taxonomy" id="1380566"/>
    <lineage>
        <taxon>Eukaryota</taxon>
        <taxon>Fungi</taxon>
        <taxon>Dikarya</taxon>
        <taxon>Ascomycota</taxon>
        <taxon>Pezizomycotina</taxon>
        <taxon>Sordariomycetes</taxon>
        <taxon>Hypocreomycetidae</taxon>
        <taxon>Hypocreales</taxon>
        <taxon>Clavicipitaceae</taxon>
        <taxon>Pochonia</taxon>
    </lineage>
</organism>
<dbReference type="GO" id="GO:0005829">
    <property type="term" value="C:cytosol"/>
    <property type="evidence" value="ECO:0007669"/>
    <property type="project" value="EnsemblFungi"/>
</dbReference>
<evidence type="ECO:0000313" key="20">
    <source>
        <dbReference type="Proteomes" id="UP000078397"/>
    </source>
</evidence>
<dbReference type="CDD" id="cd00717">
    <property type="entry name" value="URO-D"/>
    <property type="match status" value="1"/>
</dbReference>
<gene>
    <name evidence="19" type="ORF">VFPPC_05481</name>
</gene>
<dbReference type="FunFam" id="3.20.20.210:FF:000004">
    <property type="entry name" value="Uroporphyrinogen decarboxylase"/>
    <property type="match status" value="1"/>
</dbReference>
<dbReference type="PROSITE" id="PS00907">
    <property type="entry name" value="UROD_2"/>
    <property type="match status" value="1"/>
</dbReference>
<keyword evidence="7 14" id="KW-0210">Decarboxylase</keyword>
<dbReference type="UniPathway" id="UPA00251">
    <property type="reaction ID" value="UER00321"/>
</dbReference>
<dbReference type="InterPro" id="IPR000257">
    <property type="entry name" value="Uroporphyrinogen_deCOase"/>
</dbReference>
<keyword evidence="10 14" id="KW-0627">Porphyrin biosynthesis</keyword>
<dbReference type="PROSITE" id="PS00906">
    <property type="entry name" value="UROD_1"/>
    <property type="match status" value="1"/>
</dbReference>
<name>A0A179FFU1_METCM</name>
<evidence type="ECO:0000259" key="17">
    <source>
        <dbReference type="PROSITE" id="PS00906"/>
    </source>
</evidence>
<dbReference type="Gene3D" id="3.20.20.210">
    <property type="match status" value="1"/>
</dbReference>
<evidence type="ECO:0000256" key="14">
    <source>
        <dbReference type="RuleBase" id="RU000554"/>
    </source>
</evidence>
<evidence type="ECO:0000256" key="3">
    <source>
        <dbReference type="ARBA" id="ARBA00009935"/>
    </source>
</evidence>
<dbReference type="STRING" id="1380566.A0A179FFU1"/>
<evidence type="ECO:0000256" key="15">
    <source>
        <dbReference type="RuleBase" id="RU004169"/>
    </source>
</evidence>
<evidence type="ECO:0000256" key="2">
    <source>
        <dbReference type="ARBA" id="ARBA00004804"/>
    </source>
</evidence>
<evidence type="ECO:0000256" key="13">
    <source>
        <dbReference type="ARBA" id="ARBA00058098"/>
    </source>
</evidence>
<proteinExistence type="inferred from homology"/>
<feature type="domain" description="Uroporphyrinogen decarboxylase (URO-D)" evidence="17">
    <location>
        <begin position="100"/>
        <end position="109"/>
    </location>
</feature>
<comment type="function">
    <text evidence="13">Catalyzes the sequential decarboxylation of four acetate groups of uroporphyrinogen-III (octacarboxyporphyrin) to yield coproporphyrinogen-III (tetracarboxyporphyrin) with the formation of intermediate hepta-, hexa- and penta-carboxylate porphyrinogens in the heme biosynthesis pathway. Acts on a number of porphyrinogens, but only coproporphyrinogen III can ultimately be converted to heme.</text>
</comment>
<reference evidence="19 20" key="1">
    <citation type="journal article" date="2016" name="PLoS Pathog.">
        <title>Biosynthesis of antibiotic leucinostatins in bio-control fungus Purpureocillium lilacinum and their inhibition on phytophthora revealed by genome mining.</title>
        <authorList>
            <person name="Wang G."/>
            <person name="Liu Z."/>
            <person name="Lin R."/>
            <person name="Li E."/>
            <person name="Mao Z."/>
            <person name="Ling J."/>
            <person name="Yang Y."/>
            <person name="Yin W.B."/>
            <person name="Xie B."/>
        </authorList>
    </citation>
    <scope>NUCLEOTIDE SEQUENCE [LARGE SCALE GENOMIC DNA]</scope>
    <source>
        <strain evidence="19">170</strain>
    </source>
</reference>
<sequence>MADLNAPATTSSHLGCRLGMAGQPPGRKAPSTAPEGSILGTTRELPRARLPNLGGVIAPEYFIPTAKLLATIRAMEHSFEPLKNDLLLRAAWGQEVERPPMWVMRQAGRYLPEYHEAKGNRDFFECCRDPEVASTLTLQPVERFAGLLDAAIIFSDILVIPQAMGMEVEMVDKKGPHFPSPLKNPADGQYDQVLRRDVQVAQELDYVYKAITLTRKKLAGKVPLIGFCGAPWTLFCYMVEGGGTKLFAQSKTWVYKYPKMSKALLQKIADICVDHLALQVKAGAQMVMVFDSWAGELSPSSFREFSEPYLAHISQKLPSKLKSMGLDSVPMTVFPKGAWYALDSVCNLGYNVVGMDWLQDPETAVKIRGSRNVVFQGNADPGVLYGTKEAITLAVEQMVKGFWVGKKGWIANLGHGITPGVDPDNLKHFFQEIHRLTTN</sequence>
<dbReference type="NCBIfam" id="TIGR01464">
    <property type="entry name" value="hemE"/>
    <property type="match status" value="1"/>
</dbReference>
<comment type="catalytic activity">
    <reaction evidence="11 14">
        <text>uroporphyrinogen III + 4 H(+) = coproporphyrinogen III + 4 CO2</text>
        <dbReference type="Rhea" id="RHEA:19865"/>
        <dbReference type="ChEBI" id="CHEBI:15378"/>
        <dbReference type="ChEBI" id="CHEBI:16526"/>
        <dbReference type="ChEBI" id="CHEBI:57308"/>
        <dbReference type="ChEBI" id="CHEBI:57309"/>
        <dbReference type="EC" id="4.1.1.37"/>
    </reaction>
</comment>
<dbReference type="EC" id="4.1.1.37" evidence="4 14"/>
<keyword evidence="20" id="KW-1185">Reference proteome</keyword>
<evidence type="ECO:0000256" key="7">
    <source>
        <dbReference type="ARBA" id="ARBA00022793"/>
    </source>
</evidence>
<comment type="subcellular location">
    <subcellularLocation>
        <location evidence="1">Cytoplasm</location>
    </subcellularLocation>
</comment>
<evidence type="ECO:0000256" key="1">
    <source>
        <dbReference type="ARBA" id="ARBA00004496"/>
    </source>
</evidence>
<dbReference type="SUPFAM" id="SSF51726">
    <property type="entry name" value="UROD/MetE-like"/>
    <property type="match status" value="1"/>
</dbReference>
<evidence type="ECO:0000256" key="16">
    <source>
        <dbReference type="SAM" id="MobiDB-lite"/>
    </source>
</evidence>